<dbReference type="EMBL" id="BNCP01000002">
    <property type="protein sequence ID" value="GIL70496.1"/>
    <property type="molecule type" value="Genomic_DNA"/>
</dbReference>
<accession>A0A8J4BVM3</accession>
<reference evidence="2" key="1">
    <citation type="journal article" date="2021" name="Proc. Natl. Acad. Sci. U.S.A.">
        <title>Three genomes in the algal genus Volvox reveal the fate of a haploid sex-determining region after a transition to homothallism.</title>
        <authorList>
            <person name="Yamamoto K."/>
            <person name="Hamaji T."/>
            <person name="Kawai-Toyooka H."/>
            <person name="Matsuzaki R."/>
            <person name="Takahashi F."/>
            <person name="Nishimura Y."/>
            <person name="Kawachi M."/>
            <person name="Noguchi H."/>
            <person name="Minakuchi Y."/>
            <person name="Umen J.G."/>
            <person name="Toyoda A."/>
            <person name="Nozaki H."/>
        </authorList>
    </citation>
    <scope>NUCLEOTIDE SEQUENCE</scope>
    <source>
        <strain evidence="2">NIES-3786</strain>
    </source>
</reference>
<dbReference type="AlphaFoldDB" id="A0A8J4BVM3"/>
<comment type="caution">
    <text evidence="2">The sequence shown here is derived from an EMBL/GenBank/DDBJ whole genome shotgun (WGS) entry which is preliminary data.</text>
</comment>
<dbReference type="PANTHER" id="PTHR33487">
    <property type="entry name" value="CILIA- AND FLAGELLA-ASSOCIATED PROTEIN 54"/>
    <property type="match status" value="1"/>
</dbReference>
<dbReference type="Proteomes" id="UP000747110">
    <property type="component" value="Unassembled WGS sequence"/>
</dbReference>
<name>A0A8J4BVM3_9CHLO</name>
<evidence type="ECO:0000313" key="3">
    <source>
        <dbReference type="Proteomes" id="UP000747110"/>
    </source>
</evidence>
<feature type="non-terminal residue" evidence="2">
    <location>
        <position position="1"/>
    </location>
</feature>
<feature type="region of interest" description="Disordered" evidence="1">
    <location>
        <begin position="505"/>
        <end position="549"/>
    </location>
</feature>
<feature type="compositionally biased region" description="Polar residues" evidence="1">
    <location>
        <begin position="506"/>
        <end position="524"/>
    </location>
</feature>
<protein>
    <submittedName>
        <fullName evidence="2">Uncharacterized protein</fullName>
    </submittedName>
</protein>
<evidence type="ECO:0000313" key="2">
    <source>
        <dbReference type="EMBL" id="GIL70496.1"/>
    </source>
</evidence>
<evidence type="ECO:0000256" key="1">
    <source>
        <dbReference type="SAM" id="MobiDB-lite"/>
    </source>
</evidence>
<gene>
    <name evidence="2" type="ORF">Vretifemale_1240</name>
</gene>
<dbReference type="PANTHER" id="PTHR33487:SF1">
    <property type="entry name" value="CILIA- AND FLAGELLA-ASSOCIATED PROTEIN 54"/>
    <property type="match status" value="1"/>
</dbReference>
<dbReference type="InterPro" id="IPR027912">
    <property type="entry name" value="CFAP54"/>
</dbReference>
<sequence length="745" mass="79057">MASEVIALCQSFEQELSKTLAILPPVSASKPDLHDAHLNHHRLSQRLAESVSYYAGRLPVYASVPRILAFGDRLFRLEQHQLALQACYKHVRSLELHTSQENLPRMDELTRLSSHVQACFGCAACEAALLLAADPQIKHPDTLQWLEQCLSQLRTAIALALPQERLYWLVANGSVHVYTTAKAMITGGFAEQALPALIFCIKALEGHVCFAASKYLPWRTQLYTWAVYGLVDCRAIEQGRTLLADGLKRIEQLVALQKLDPVPASPHVQAALNVARVTLVALQLKLEVAAGAPVAPVLDQLSAAAAAAAAAPGGGTAAAAAIAQRSLAAKVEALHVPYRRIVRSEPADATLKELFDATLAVAAPLLDGLRKALEQATAGTAAVPGADMGAGERTAPPLSSEAAAALKAARESFPYSIHKGLMCAAYNLEQWDPFGQLAELATARTEGAVMAASSDADADQSALQLATASSLLQALRRLATEPGVGALRQLAAAIQQSLARDFPAAVSSSGAGSTRQLSASRGGTENSGGGPIAPSSTAKSAAPGPQRQTQLAPWHQLRDLITDASLALYSSARPLIDGVFCAEDKEATTVSELLAACHAAWSTVELDDGELRVSVALKLALLLEQDGQLMLAKEVLLQAKSIAQRTRVELMAANRRGPEEHVRWITASRSQPSDEIAAKLSGMTSSDQELACLQVDVLALLARCELGLGLAEQLGRATTRRTRVLEEQAARTAQSSIFGARNATE</sequence>
<dbReference type="Pfam" id="PF14858">
    <property type="entry name" value="CFAP54_N"/>
    <property type="match status" value="1"/>
</dbReference>
<organism evidence="2 3">
    <name type="scientific">Volvox reticuliferus</name>
    <dbReference type="NCBI Taxonomy" id="1737510"/>
    <lineage>
        <taxon>Eukaryota</taxon>
        <taxon>Viridiplantae</taxon>
        <taxon>Chlorophyta</taxon>
        <taxon>core chlorophytes</taxon>
        <taxon>Chlorophyceae</taxon>
        <taxon>CS clade</taxon>
        <taxon>Chlamydomonadales</taxon>
        <taxon>Volvocaceae</taxon>
        <taxon>Volvox</taxon>
    </lineage>
</organism>
<dbReference type="OrthoDB" id="548347at2759"/>
<keyword evidence="3" id="KW-1185">Reference proteome</keyword>
<proteinExistence type="predicted"/>
<dbReference type="GO" id="GO:0060271">
    <property type="term" value="P:cilium assembly"/>
    <property type="evidence" value="ECO:0007669"/>
    <property type="project" value="TreeGrafter"/>
</dbReference>